<sequence length="455" mass="51760">MNVHSCMVSAACQTSLWVLLKVHVLGWRVPWYLDCRHNTEWTSFRQALEALGGSYQDEVFWWSQALLERIEPSFLRVQNADHLYFLCNPNGSLEDDELVPLQSDEESIFRLSTGTAHWTMEEREHRSYALGDFCYFGYMAAIAYRTRNTDASIPGVLEGREHALRLLQNFLMSRANSVDFLESSGWMTHELVLQHIYPDGAGRQWSRHILDDPDRPFVDLGFNESEHMTRKGLQELRITAVGYHTTLVLELISLWDEFLYDQLRLHFTVHVLEPGLGEASEVRAASVCKDFDHGEFCGWDSRLLSLNAKHFTRVKLPLSGLPSPQIQDPEAFIKDFVEAFTSNGSPFQGRQDLQIEGADLFLCTEPAFLCNAFGKAFPDRPLLGYFANPLTAYVPAFAAETWLHDFGSLSREEIGRSAPFLAVASTRYLAEQIRYQTGVARVYAARPLASYLGPK</sequence>
<keyword evidence="3" id="KW-1185">Reference proteome</keyword>
<accession>A0ABP0KSX8</accession>
<dbReference type="EMBL" id="CAXAMM010012592">
    <property type="protein sequence ID" value="CAK9029328.1"/>
    <property type="molecule type" value="Genomic_DNA"/>
</dbReference>
<proteinExistence type="predicted"/>
<gene>
    <name evidence="2" type="ORF">SCF082_LOCUS18739</name>
</gene>
<organism evidence="2 3">
    <name type="scientific">Durusdinium trenchii</name>
    <dbReference type="NCBI Taxonomy" id="1381693"/>
    <lineage>
        <taxon>Eukaryota</taxon>
        <taxon>Sar</taxon>
        <taxon>Alveolata</taxon>
        <taxon>Dinophyceae</taxon>
        <taxon>Suessiales</taxon>
        <taxon>Symbiodiniaceae</taxon>
        <taxon>Durusdinium</taxon>
    </lineage>
</organism>
<evidence type="ECO:0000256" key="1">
    <source>
        <dbReference type="SAM" id="SignalP"/>
    </source>
</evidence>
<feature type="chain" id="PRO_5045470088" evidence="1">
    <location>
        <begin position="27"/>
        <end position="455"/>
    </location>
</feature>
<feature type="non-terminal residue" evidence="2">
    <location>
        <position position="455"/>
    </location>
</feature>
<keyword evidence="1" id="KW-0732">Signal</keyword>
<comment type="caution">
    <text evidence="2">The sequence shown here is derived from an EMBL/GenBank/DDBJ whole genome shotgun (WGS) entry which is preliminary data.</text>
</comment>
<reference evidence="2 3" key="1">
    <citation type="submission" date="2024-02" db="EMBL/GenBank/DDBJ databases">
        <authorList>
            <person name="Chen Y."/>
            <person name="Shah S."/>
            <person name="Dougan E. K."/>
            <person name="Thang M."/>
            <person name="Chan C."/>
        </authorList>
    </citation>
    <scope>NUCLEOTIDE SEQUENCE [LARGE SCALE GENOMIC DNA]</scope>
</reference>
<dbReference type="Proteomes" id="UP001642464">
    <property type="component" value="Unassembled WGS sequence"/>
</dbReference>
<evidence type="ECO:0000313" key="2">
    <source>
        <dbReference type="EMBL" id="CAK9029328.1"/>
    </source>
</evidence>
<protein>
    <submittedName>
        <fullName evidence="2">Uncharacterized protein</fullName>
    </submittedName>
</protein>
<evidence type="ECO:0000313" key="3">
    <source>
        <dbReference type="Proteomes" id="UP001642464"/>
    </source>
</evidence>
<name>A0ABP0KSX8_9DINO</name>
<feature type="signal peptide" evidence="1">
    <location>
        <begin position="1"/>
        <end position="26"/>
    </location>
</feature>